<comment type="caution">
    <text evidence="3">The sequence shown here is derived from an EMBL/GenBank/DDBJ whole genome shotgun (WGS) entry which is preliminary data.</text>
</comment>
<protein>
    <recommendedName>
        <fullName evidence="2">F-box domain-containing protein</fullName>
    </recommendedName>
</protein>
<dbReference type="SUPFAM" id="SSF81383">
    <property type="entry name" value="F-box domain"/>
    <property type="match status" value="1"/>
</dbReference>
<evidence type="ECO:0000313" key="4">
    <source>
        <dbReference type="Proteomes" id="UP000308199"/>
    </source>
</evidence>
<organism evidence="3 4">
    <name type="scientific">Phellinidium pouzarii</name>
    <dbReference type="NCBI Taxonomy" id="167371"/>
    <lineage>
        <taxon>Eukaryota</taxon>
        <taxon>Fungi</taxon>
        <taxon>Dikarya</taxon>
        <taxon>Basidiomycota</taxon>
        <taxon>Agaricomycotina</taxon>
        <taxon>Agaricomycetes</taxon>
        <taxon>Hymenochaetales</taxon>
        <taxon>Hymenochaetaceae</taxon>
        <taxon>Phellinidium</taxon>
    </lineage>
</organism>
<dbReference type="EMBL" id="SGPK01000158">
    <property type="protein sequence ID" value="THH07138.1"/>
    <property type="molecule type" value="Genomic_DNA"/>
</dbReference>
<keyword evidence="4" id="KW-1185">Reference proteome</keyword>
<accession>A0A4S4L8I5</accession>
<feature type="region of interest" description="Disordered" evidence="1">
    <location>
        <begin position="355"/>
        <end position="406"/>
    </location>
</feature>
<dbReference type="AlphaFoldDB" id="A0A4S4L8I5"/>
<evidence type="ECO:0000256" key="1">
    <source>
        <dbReference type="SAM" id="MobiDB-lite"/>
    </source>
</evidence>
<dbReference type="Gene3D" id="1.20.1280.50">
    <property type="match status" value="1"/>
</dbReference>
<evidence type="ECO:0000259" key="2">
    <source>
        <dbReference type="PROSITE" id="PS50181"/>
    </source>
</evidence>
<reference evidence="3 4" key="1">
    <citation type="submission" date="2019-02" db="EMBL/GenBank/DDBJ databases">
        <title>Genome sequencing of the rare red list fungi Phellinidium pouzarii.</title>
        <authorList>
            <person name="Buettner E."/>
            <person name="Kellner H."/>
        </authorList>
    </citation>
    <scope>NUCLEOTIDE SEQUENCE [LARGE SCALE GENOMIC DNA]</scope>
    <source>
        <strain evidence="3 4">DSM 108285</strain>
    </source>
</reference>
<proteinExistence type="predicted"/>
<dbReference type="InterPro" id="IPR036047">
    <property type="entry name" value="F-box-like_dom_sf"/>
</dbReference>
<dbReference type="Proteomes" id="UP000308199">
    <property type="component" value="Unassembled WGS sequence"/>
</dbReference>
<sequence>MDSLNPPSLILHIPTELTENALVLSHPRDVASFAQTCRTARALVYEARDQHLWRRLFLEQPFDDPRCSLAVGTVHTHTSNPIDWKKELQWRVYTMRVIQKISTHPPELFDALGALVGVVKNAPPMPEQPNESKDLGWLNNLVSEHDVFGNGASAASDWTDEEQQRLAELWSYIGWRDSITNRAAEELHVSRNTARSFVYDMRNYSRESGWGPFMPDKRGHVNWKHIESAITVVICNLLDLGGLWPDTRPPCGLDATRAYSAPGSHKRDPRDWAGVEGTWRRYVCFMDYRDLFTFNVAHFSPHLPRLFPLGMANVLFQFSANAYDPSFFDDIEFQEATRLIELTLHITRISVGTLSSHSSTASPSLSATAASTSSSSADSPTPEQRPIIHFAGTSRGGNGNEAKVRGSVRMTPDGHIRWRFASIYDGHSQWRFVFVFLKISSRLGPARLIFLQQPPVAQRASKSATSAVQPGS</sequence>
<feature type="compositionally biased region" description="Low complexity" evidence="1">
    <location>
        <begin position="355"/>
        <end position="382"/>
    </location>
</feature>
<gene>
    <name evidence="3" type="ORF">EW145_g3598</name>
</gene>
<name>A0A4S4L8I5_9AGAM</name>
<dbReference type="PROSITE" id="PS50181">
    <property type="entry name" value="FBOX"/>
    <property type="match status" value="1"/>
</dbReference>
<evidence type="ECO:0000313" key="3">
    <source>
        <dbReference type="EMBL" id="THH07138.1"/>
    </source>
</evidence>
<dbReference type="InterPro" id="IPR001810">
    <property type="entry name" value="F-box_dom"/>
</dbReference>
<dbReference type="OrthoDB" id="3226064at2759"/>
<feature type="domain" description="F-box" evidence="2">
    <location>
        <begin position="7"/>
        <end position="56"/>
    </location>
</feature>